<evidence type="ECO:0000256" key="1">
    <source>
        <dbReference type="ARBA" id="ARBA00004245"/>
    </source>
</evidence>
<dbReference type="InterPro" id="IPR011989">
    <property type="entry name" value="ARM-like"/>
</dbReference>
<comment type="subcellular location">
    <subcellularLocation>
        <location evidence="1">Cytoplasm</location>
        <location evidence="1">Cytoskeleton</location>
    </subcellularLocation>
</comment>
<evidence type="ECO:0000256" key="4">
    <source>
        <dbReference type="ARBA" id="ARBA00023212"/>
    </source>
</evidence>
<organism evidence="8 9">
    <name type="scientific">Caenorhabditis bovis</name>
    <dbReference type="NCBI Taxonomy" id="2654633"/>
    <lineage>
        <taxon>Eukaryota</taxon>
        <taxon>Metazoa</taxon>
        <taxon>Ecdysozoa</taxon>
        <taxon>Nematoda</taxon>
        <taxon>Chromadorea</taxon>
        <taxon>Rhabditida</taxon>
        <taxon>Rhabditina</taxon>
        <taxon>Rhabditomorpha</taxon>
        <taxon>Rhabditoidea</taxon>
        <taxon>Rhabditidae</taxon>
        <taxon>Peloderinae</taxon>
        <taxon>Caenorhabditis</taxon>
    </lineage>
</organism>
<protein>
    <recommendedName>
        <fullName evidence="7">TOG domain-containing protein</fullName>
    </recommendedName>
</protein>
<keyword evidence="2" id="KW-0963">Cytoplasm</keyword>
<dbReference type="SUPFAM" id="SSF48371">
    <property type="entry name" value="ARM repeat"/>
    <property type="match status" value="2"/>
</dbReference>
<dbReference type="GO" id="GO:0000226">
    <property type="term" value="P:microtubule cytoskeleton organization"/>
    <property type="evidence" value="ECO:0007669"/>
    <property type="project" value="UniProtKB-ARBA"/>
</dbReference>
<proteinExistence type="predicted"/>
<dbReference type="SMART" id="SM01349">
    <property type="entry name" value="TOG"/>
    <property type="match status" value="3"/>
</dbReference>
<feature type="domain" description="TOG" evidence="7">
    <location>
        <begin position="772"/>
        <end position="1006"/>
    </location>
</feature>
<dbReference type="EMBL" id="CADEPM010000001">
    <property type="protein sequence ID" value="CAB3397278.1"/>
    <property type="molecule type" value="Genomic_DNA"/>
</dbReference>
<feature type="repeat" description="HEAT" evidence="5">
    <location>
        <begin position="433"/>
        <end position="467"/>
    </location>
</feature>
<dbReference type="Gene3D" id="1.25.10.10">
    <property type="entry name" value="Leucine-rich Repeat Variant"/>
    <property type="match status" value="4"/>
</dbReference>
<feature type="domain" description="TOG" evidence="7">
    <location>
        <begin position="1028"/>
        <end position="1258"/>
    </location>
</feature>
<keyword evidence="9" id="KW-1185">Reference proteome</keyword>
<accession>A0A8S1E0T9</accession>
<dbReference type="GO" id="GO:0005929">
    <property type="term" value="C:cilium"/>
    <property type="evidence" value="ECO:0007669"/>
    <property type="project" value="TreeGrafter"/>
</dbReference>
<dbReference type="InterPro" id="IPR016024">
    <property type="entry name" value="ARM-type_fold"/>
</dbReference>
<evidence type="ECO:0000256" key="2">
    <source>
        <dbReference type="ARBA" id="ARBA00022490"/>
    </source>
</evidence>
<dbReference type="GO" id="GO:0031110">
    <property type="term" value="P:regulation of microtubule polymerization or depolymerization"/>
    <property type="evidence" value="ECO:0007669"/>
    <property type="project" value="UniProtKB-ARBA"/>
</dbReference>
<evidence type="ECO:0000313" key="8">
    <source>
        <dbReference type="EMBL" id="CAB3397278.1"/>
    </source>
</evidence>
<feature type="region of interest" description="Disordered" evidence="6">
    <location>
        <begin position="599"/>
        <end position="774"/>
    </location>
</feature>
<feature type="domain" description="TOG" evidence="7">
    <location>
        <begin position="260"/>
        <end position="500"/>
    </location>
</feature>
<evidence type="ECO:0000313" key="9">
    <source>
        <dbReference type="Proteomes" id="UP000494206"/>
    </source>
</evidence>
<feature type="compositionally biased region" description="Low complexity" evidence="6">
    <location>
        <begin position="610"/>
        <end position="623"/>
    </location>
</feature>
<dbReference type="InterPro" id="IPR021133">
    <property type="entry name" value="HEAT_type_2"/>
</dbReference>
<keyword evidence="3" id="KW-0677">Repeat</keyword>
<dbReference type="AlphaFoldDB" id="A0A8S1E0T9"/>
<evidence type="ECO:0000256" key="6">
    <source>
        <dbReference type="SAM" id="MobiDB-lite"/>
    </source>
</evidence>
<evidence type="ECO:0000256" key="3">
    <source>
        <dbReference type="ARBA" id="ARBA00022737"/>
    </source>
</evidence>
<dbReference type="GO" id="GO:1902903">
    <property type="term" value="P:regulation of supramolecular fiber organization"/>
    <property type="evidence" value="ECO:0007669"/>
    <property type="project" value="UniProtKB-ARBA"/>
</dbReference>
<gene>
    <name evidence="8" type="ORF">CBOVIS_LOCUS712</name>
</gene>
<dbReference type="OrthoDB" id="63891at2759"/>
<dbReference type="GO" id="GO:0008017">
    <property type="term" value="F:microtubule binding"/>
    <property type="evidence" value="ECO:0007669"/>
    <property type="project" value="TreeGrafter"/>
</dbReference>
<dbReference type="InterPro" id="IPR024395">
    <property type="entry name" value="CLASP_N_dom"/>
</dbReference>
<keyword evidence="4" id="KW-0206">Cytoskeleton</keyword>
<dbReference type="InterPro" id="IPR034085">
    <property type="entry name" value="TOG"/>
</dbReference>
<evidence type="ECO:0000256" key="5">
    <source>
        <dbReference type="PROSITE-ProRule" id="PRU00103"/>
    </source>
</evidence>
<feature type="repeat" description="HEAT" evidence="5">
    <location>
        <begin position="270"/>
        <end position="310"/>
    </location>
</feature>
<dbReference type="PROSITE" id="PS50077">
    <property type="entry name" value="HEAT_REPEAT"/>
    <property type="match status" value="2"/>
</dbReference>
<feature type="compositionally biased region" description="Polar residues" evidence="6">
    <location>
        <begin position="703"/>
        <end position="717"/>
    </location>
</feature>
<dbReference type="Pfam" id="PF12348">
    <property type="entry name" value="CLASP_N"/>
    <property type="match status" value="2"/>
</dbReference>
<comment type="caution">
    <text evidence="8">The sequence shown here is derived from an EMBL/GenBank/DDBJ whole genome shotgun (WGS) entry which is preliminary data.</text>
</comment>
<dbReference type="Proteomes" id="UP000494206">
    <property type="component" value="Unassembled WGS sequence"/>
</dbReference>
<reference evidence="8 9" key="1">
    <citation type="submission" date="2020-04" db="EMBL/GenBank/DDBJ databases">
        <authorList>
            <person name="Laetsch R D."/>
            <person name="Stevens L."/>
            <person name="Kumar S."/>
            <person name="Blaxter L. M."/>
        </authorList>
    </citation>
    <scope>NUCLEOTIDE SEQUENCE [LARGE SCALE GENOMIC DNA]</scope>
</reference>
<dbReference type="PANTHER" id="PTHR21567">
    <property type="entry name" value="CLASP"/>
    <property type="match status" value="1"/>
</dbReference>
<dbReference type="PANTHER" id="PTHR21567:SF87">
    <property type="entry name" value="CRESCERIN-LIKE PROTEIN CHE-12"/>
    <property type="match status" value="1"/>
</dbReference>
<feature type="compositionally biased region" description="Basic and acidic residues" evidence="6">
    <location>
        <begin position="648"/>
        <end position="663"/>
    </location>
</feature>
<feature type="compositionally biased region" description="Low complexity" evidence="6">
    <location>
        <begin position="750"/>
        <end position="761"/>
    </location>
</feature>
<sequence>MSTLFDSLSRNPIDRLPSPNFLPNDFLELLKSPDFDTKLQTLNSAVGIARRDDEWFNRFAKKGELFKCLDRILVDERWELQHQCIKFLVEAMPTFGNATEYCMCYVMPNLIPKLGSSKITVRKICNQAIVLFLKNKPEALQSFLKMLNNFMTNCREPETKAEIIHELPSLFLPELSRCNWSNLVDTLTADNIILECEERVGVTLKKLNEYLGNEIYDSIITSLLPDKREIVKRMTENVVLETNNDQKGGVLANRSTMKIASGERRLRFGIVPSVISNMIQDDNDVNARIAGLERLKQIIEQISPEEVTRLVPHLHSYLLTLSNVLADLNFKVVVLTLDIIRLTIHSLRGHMEAHLHQVVNLISKYFGNQKSVIKQLIMMSFMDLFQHINPKSVGGALRVFMENKNSRTREEVVNIITAALMTISPSKFNLTSMINNLVPLLNDPKRRVRLAAFEQLSVIAYLLNGKTEAILKVARDVENEQNARGLTEAVMSRLRRQLLPGIRYDGLIEYSTPPVSDTSFAVDESEMSNPENADLMWILNNGGREADPFERTVSPISLAGNLAVIRKNRMQQQQQQQQTQASNADSLEKEILQKMTMTRMKSDDSMLRRSGSAASNPNSSTSSWERPTKKGSRVTPSYEPMVASTSETKVRREVNNNSIEKKQQNGLVNLKTRSETNLSEDRDENNPPPVSTNFDDKPAKASGQYSFTDFETPTTMGKKSISHHSLPISSAHPPLKHAQSQPQKKNTFLKAGQGKKGSSAKVRAQPPKSFSMDTNNVTVQGALRKIENDDWSEKVEGLNMLAALSYNHPKQIEENLKEVTLAVLNECKNLRSSVSRVAIVTIGIIAQNMSTRIDSEMEKICAVLLNKSGDVSNAFIREDATDSLGKLVKSASAVKALQGIIAAGAKSKNNTTRASCASFVYNIIEIQGSAAILNNPTALSHVIGVLSQFCKDQTPQVRQYGRQALAFLAKDPNFDRLLRKNATDSEAKQFKEILATIEKRGGVDALDASSISLSGTLSRSGSTRRVQKKLPESVQLDLDEIRTEMTASGWERRIGGIQRFEEMCSHSIKAVASDTRLIEAFIGRIGDLNAKVASCAMDTYLVTLPAMAKLYSTESNLKAVLNQLIFALTAILSSKSEEHRHLAQTCIQATIKAIEPTALMPALAAATKKSNVKQRPFIMNQFCELCKLAFKTKPKQVEVTALPLLWDSVKQVYSDADNKKATEKLARTMAKLIGEKSLLDFATNELDPQRKKQLESLIR</sequence>
<dbReference type="GO" id="GO:0005881">
    <property type="term" value="C:cytoplasmic microtubule"/>
    <property type="evidence" value="ECO:0007669"/>
    <property type="project" value="TreeGrafter"/>
</dbReference>
<evidence type="ECO:0000259" key="7">
    <source>
        <dbReference type="SMART" id="SM01349"/>
    </source>
</evidence>
<name>A0A8S1E0T9_9PELO</name>